<dbReference type="Gene3D" id="1.10.30.50">
    <property type="match status" value="1"/>
</dbReference>
<dbReference type="GO" id="GO:0003676">
    <property type="term" value="F:nucleic acid binding"/>
    <property type="evidence" value="ECO:0007669"/>
    <property type="project" value="InterPro"/>
</dbReference>
<feature type="domain" description="HNH" evidence="1">
    <location>
        <begin position="183"/>
        <end position="234"/>
    </location>
</feature>
<evidence type="ECO:0000259" key="1">
    <source>
        <dbReference type="Pfam" id="PF01844"/>
    </source>
</evidence>
<dbReference type="InterPro" id="IPR003615">
    <property type="entry name" value="HNH_nuc"/>
</dbReference>
<evidence type="ECO:0000313" key="2">
    <source>
        <dbReference type="EMBL" id="XBH05790.1"/>
    </source>
</evidence>
<accession>A0AAU7CKW4</accession>
<dbReference type="GO" id="GO:0008270">
    <property type="term" value="F:zinc ion binding"/>
    <property type="evidence" value="ECO:0007669"/>
    <property type="project" value="InterPro"/>
</dbReference>
<dbReference type="GO" id="GO:0004519">
    <property type="term" value="F:endonuclease activity"/>
    <property type="evidence" value="ECO:0007669"/>
    <property type="project" value="UniProtKB-KW"/>
</dbReference>
<keyword evidence="2" id="KW-0540">Nuclease</keyword>
<reference evidence="2" key="1">
    <citation type="submission" date="2024-05" db="EMBL/GenBank/DDBJ databases">
        <title>Planctomycetes of the genus Singulisphaera possess chitinolytic capabilities.</title>
        <authorList>
            <person name="Ivanova A."/>
        </authorList>
    </citation>
    <scope>NUCLEOTIDE SEQUENCE</scope>
    <source>
        <strain evidence="2">Ch08T</strain>
    </source>
</reference>
<dbReference type="RefSeq" id="WP_406698640.1">
    <property type="nucleotide sequence ID" value="NZ_CP155447.1"/>
</dbReference>
<dbReference type="InterPro" id="IPR002711">
    <property type="entry name" value="HNH"/>
</dbReference>
<name>A0AAU7CKW4_9BACT</name>
<keyword evidence="2" id="KW-0255">Endonuclease</keyword>
<dbReference type="CDD" id="cd00085">
    <property type="entry name" value="HNHc"/>
    <property type="match status" value="1"/>
</dbReference>
<dbReference type="Pfam" id="PF01844">
    <property type="entry name" value="HNH"/>
    <property type="match status" value="1"/>
</dbReference>
<gene>
    <name evidence="2" type="ORF">V5E97_07115</name>
</gene>
<organism evidence="2">
    <name type="scientific">Singulisphaera sp. Ch08</name>
    <dbReference type="NCBI Taxonomy" id="3120278"/>
    <lineage>
        <taxon>Bacteria</taxon>
        <taxon>Pseudomonadati</taxon>
        <taxon>Planctomycetota</taxon>
        <taxon>Planctomycetia</taxon>
        <taxon>Isosphaerales</taxon>
        <taxon>Isosphaeraceae</taxon>
        <taxon>Singulisphaera</taxon>
    </lineage>
</organism>
<dbReference type="AlphaFoldDB" id="A0AAU7CKW4"/>
<proteinExistence type="predicted"/>
<keyword evidence="2" id="KW-0378">Hydrolase</keyword>
<sequence>MEKKSVRLKIRNGRRWETKEIEIPTEKEIRTLADKLHAARQAHREQVGDLVVKYTPSKPLEYTAQEVDPFERAVISSRNEHLTAPAMFEIRHGEWLNHVWQVTAAWVDGDDKPPFWSRDEKKLLPPVNAVPQSLFSEPADTDQVPVKFTQPLLEGDTYQIEANKYERNPEARRRCIEHYGPRCLACGFDFNATYGPVANGFIHIHHLVPISNIGEEYVVDPIADLNPLCPNCHAVAHLRRPPYSIEELKSILRTGARR</sequence>
<protein>
    <submittedName>
        <fullName evidence="2">HNH endonuclease</fullName>
    </submittedName>
</protein>
<dbReference type="EMBL" id="CP155447">
    <property type="protein sequence ID" value="XBH05790.1"/>
    <property type="molecule type" value="Genomic_DNA"/>
</dbReference>